<protein>
    <submittedName>
        <fullName evidence="2">Uncharacterized protein</fullName>
    </submittedName>
</protein>
<dbReference type="Proteomes" id="UP000223071">
    <property type="component" value="Unassembled WGS sequence"/>
</dbReference>
<organism evidence="2 3">
    <name type="scientific">Tepidiforma thermophila (strain KCTC 52669 / CGMCC 1.13589 / G233)</name>
    <dbReference type="NCBI Taxonomy" id="2761530"/>
    <lineage>
        <taxon>Bacteria</taxon>
        <taxon>Bacillati</taxon>
        <taxon>Chloroflexota</taxon>
        <taxon>Tepidiformia</taxon>
        <taxon>Tepidiformales</taxon>
        <taxon>Tepidiformaceae</taxon>
        <taxon>Tepidiforma</taxon>
    </lineage>
</organism>
<keyword evidence="1" id="KW-0175">Coiled coil</keyword>
<dbReference type="RefSeq" id="WP_133117495.1">
    <property type="nucleotide sequence ID" value="NZ_PDJQ01000001.1"/>
</dbReference>
<name>A0A2A9HEM5_TEPT2</name>
<evidence type="ECO:0000313" key="2">
    <source>
        <dbReference type="EMBL" id="PFG73465.1"/>
    </source>
</evidence>
<dbReference type="EMBL" id="PDJQ01000001">
    <property type="protein sequence ID" value="PFG73465.1"/>
    <property type="molecule type" value="Genomic_DNA"/>
</dbReference>
<feature type="coiled-coil region" evidence="1">
    <location>
        <begin position="92"/>
        <end position="119"/>
    </location>
</feature>
<sequence>MTGRGTPALTDLQQSALAGAERTQNGLLVAQDALLAALRRPQPMRERAWAERVGQELAKVIEALREHRLEVERADGLYAEILRDAPWTEPRLRQLAAQLRRLEAEAADLQVEVRRVEEGDLQGLHTIRHDAERMLQSLRDLLSKEADLIYERFEQPPAAD</sequence>
<dbReference type="AlphaFoldDB" id="A0A2A9HEM5"/>
<proteinExistence type="predicted"/>
<comment type="caution">
    <text evidence="2">The sequence shown here is derived from an EMBL/GenBank/DDBJ whole genome shotgun (WGS) entry which is preliminary data.</text>
</comment>
<evidence type="ECO:0000313" key="3">
    <source>
        <dbReference type="Proteomes" id="UP000223071"/>
    </source>
</evidence>
<evidence type="ECO:0000256" key="1">
    <source>
        <dbReference type="SAM" id="Coils"/>
    </source>
</evidence>
<reference evidence="2 3" key="1">
    <citation type="submission" date="2017-09" db="EMBL/GenBank/DDBJ databases">
        <title>Sequencing the genomes of two abundant thermophiles in Great Basin hot springs: Thermocrinis jamiesonii and novel Chloroflexi Thermoflexus hugenholtzii.</title>
        <authorList>
            <person name="Hedlund B."/>
        </authorList>
    </citation>
    <scope>NUCLEOTIDE SEQUENCE [LARGE SCALE GENOMIC DNA]</scope>
    <source>
        <strain evidence="2 3">G233</strain>
    </source>
</reference>
<gene>
    <name evidence="2" type="ORF">A9A59_0663</name>
</gene>
<keyword evidence="3" id="KW-1185">Reference proteome</keyword>
<accession>A0A2A9HEM5</accession>